<keyword evidence="8" id="KW-1185">Reference proteome</keyword>
<protein>
    <recommendedName>
        <fullName evidence="6">Dioxygenase</fullName>
        <ecNumber evidence="6">1.13.11.-</ecNumber>
    </recommendedName>
</protein>
<dbReference type="EMBL" id="VJWA01000002">
    <property type="protein sequence ID" value="TRW14470.1"/>
    <property type="molecule type" value="Genomic_DNA"/>
</dbReference>
<keyword evidence="4 5" id="KW-0408">Iron</keyword>
<feature type="binding site" evidence="5">
    <location>
        <position position="154"/>
    </location>
    <ligand>
        <name>Fe cation</name>
        <dbReference type="ChEBI" id="CHEBI:24875"/>
        <note>catalytic</note>
    </ligand>
</feature>
<feature type="binding site" evidence="5">
    <location>
        <position position="438"/>
    </location>
    <ligand>
        <name>Fe cation</name>
        <dbReference type="ChEBI" id="CHEBI:24875"/>
        <note>catalytic</note>
    </ligand>
</feature>
<gene>
    <name evidence="7" type="ORF">FMM06_12235</name>
</gene>
<dbReference type="AlphaFoldDB" id="A0A552U8C9"/>
<dbReference type="Proteomes" id="UP000317894">
    <property type="component" value="Unassembled WGS sequence"/>
</dbReference>
<keyword evidence="3 6" id="KW-0560">Oxidoreductase</keyword>
<organism evidence="7 8">
    <name type="scientific">Glacieibacterium frigidum</name>
    <dbReference type="NCBI Taxonomy" id="2593303"/>
    <lineage>
        <taxon>Bacteria</taxon>
        <taxon>Pseudomonadati</taxon>
        <taxon>Pseudomonadota</taxon>
        <taxon>Alphaproteobacteria</taxon>
        <taxon>Sphingomonadales</taxon>
        <taxon>Sphingosinicellaceae</taxon>
        <taxon>Glacieibacterium</taxon>
    </lineage>
</organism>
<dbReference type="GO" id="GO:0010436">
    <property type="term" value="F:carotenoid dioxygenase activity"/>
    <property type="evidence" value="ECO:0007669"/>
    <property type="project" value="TreeGrafter"/>
</dbReference>
<evidence type="ECO:0000256" key="1">
    <source>
        <dbReference type="ARBA" id="ARBA00006787"/>
    </source>
</evidence>
<dbReference type="PANTHER" id="PTHR10543">
    <property type="entry name" value="BETA-CAROTENE DIOXYGENASE"/>
    <property type="match status" value="1"/>
</dbReference>
<sequence length="449" mass="49581">MVETPAAAPFYAQGNFAPVDLEVFQEHLRVEGSVPPELDGLYLRNGPNPLDHDFTRHWFVGDGMLHGVDLSGGAARWYRNRYVQTDRLADKRGGKVAPDAHRLGRSEANTNVIAHAGRILALVEDAVPTEVAPTLRTVGAYDFNGRLATPCTAHPVICPLTGELHFFGYSAREPVVTYHVADQAGELIRSVEIAVGAPTMMHGFAITARKAVFMDLPVVADDSLLTTGIPFRWADDYGARVGLIDRGALEDSVRWFEVDPCYVFHPLNAYEDHDGSTVVDVVRYDDFWRGGPGTKGIEPAYLHRWRIDADGQVSEERRDDRTIEFPRGDPRYIGLPYRFGYAIRTDETGSGIGSRTMITYDVVSGRSSEFSFEEGTILSEFVLVPASADAAEGEGWLVGYAYSSRNDTSALVIMDAERIEKGPVARVWLPQRVPQGFHGNWIPRQAIGA</sequence>
<evidence type="ECO:0000256" key="4">
    <source>
        <dbReference type="ARBA" id="ARBA00023004"/>
    </source>
</evidence>
<dbReference type="PANTHER" id="PTHR10543:SF89">
    <property type="entry name" value="CAROTENOID 9,10(9',10')-CLEAVAGE DIOXYGENASE 1"/>
    <property type="match status" value="1"/>
</dbReference>
<evidence type="ECO:0000256" key="3">
    <source>
        <dbReference type="ARBA" id="ARBA00023002"/>
    </source>
</evidence>
<evidence type="ECO:0000256" key="2">
    <source>
        <dbReference type="ARBA" id="ARBA00022723"/>
    </source>
</evidence>
<proteinExistence type="inferred from homology"/>
<dbReference type="GO" id="GO:0046872">
    <property type="term" value="F:metal ion binding"/>
    <property type="evidence" value="ECO:0007669"/>
    <property type="project" value="UniProtKB-KW"/>
</dbReference>
<keyword evidence="6 7" id="KW-0223">Dioxygenase</keyword>
<accession>A0A552U8C9</accession>
<dbReference type="OrthoDB" id="6636843at2"/>
<name>A0A552U8C9_9SPHN</name>
<comment type="cofactor">
    <cofactor evidence="5 6">
        <name>Fe(2+)</name>
        <dbReference type="ChEBI" id="CHEBI:29033"/>
    </cofactor>
    <text evidence="5 6">Binds 1 Fe(2+) ion per subunit.</text>
</comment>
<evidence type="ECO:0000313" key="8">
    <source>
        <dbReference type="Proteomes" id="UP000317894"/>
    </source>
</evidence>
<dbReference type="InterPro" id="IPR004294">
    <property type="entry name" value="Carotenoid_Oase"/>
</dbReference>
<dbReference type="EC" id="1.13.11.-" evidence="6"/>
<dbReference type="GO" id="GO:0016121">
    <property type="term" value="P:carotene catabolic process"/>
    <property type="evidence" value="ECO:0007669"/>
    <property type="project" value="TreeGrafter"/>
</dbReference>
<evidence type="ECO:0000256" key="6">
    <source>
        <dbReference type="RuleBase" id="RU364048"/>
    </source>
</evidence>
<dbReference type="Pfam" id="PF03055">
    <property type="entry name" value="RPE65"/>
    <property type="match status" value="1"/>
</dbReference>
<evidence type="ECO:0000313" key="7">
    <source>
        <dbReference type="EMBL" id="TRW14470.1"/>
    </source>
</evidence>
<keyword evidence="2 5" id="KW-0479">Metal-binding</keyword>
<evidence type="ECO:0000256" key="5">
    <source>
        <dbReference type="PIRSR" id="PIRSR604294-1"/>
    </source>
</evidence>
<feature type="binding site" evidence="5">
    <location>
        <position position="202"/>
    </location>
    <ligand>
        <name>Fe cation</name>
        <dbReference type="ChEBI" id="CHEBI:24875"/>
        <note>catalytic</note>
    </ligand>
</feature>
<dbReference type="RefSeq" id="WP_144237675.1">
    <property type="nucleotide sequence ID" value="NZ_VJWA01000002.1"/>
</dbReference>
<comment type="caution">
    <text evidence="7">The sequence shown here is derived from an EMBL/GenBank/DDBJ whole genome shotgun (WGS) entry which is preliminary data.</text>
</comment>
<feature type="binding site" evidence="5">
    <location>
        <position position="265"/>
    </location>
    <ligand>
        <name>Fe cation</name>
        <dbReference type="ChEBI" id="CHEBI:24875"/>
        <note>catalytic</note>
    </ligand>
</feature>
<reference evidence="7 8" key="1">
    <citation type="submission" date="2019-07" db="EMBL/GenBank/DDBJ databases">
        <title>Novel species isolated from glacier.</title>
        <authorList>
            <person name="Liu Q."/>
            <person name="Xin Y.-H."/>
        </authorList>
    </citation>
    <scope>NUCLEOTIDE SEQUENCE [LARGE SCALE GENOMIC DNA]</scope>
    <source>
        <strain evidence="7 8">LB1R16</strain>
    </source>
</reference>
<comment type="similarity">
    <text evidence="1 6">Belongs to the carotenoid oxygenase family.</text>
</comment>